<accession>A0A6P0D141</accession>
<sequence length="53" mass="5602">MAQGTENRNDVILLIDCTSKGTPLKQVLVADDDAAMRHLHPGAVAQADFLLAG</sequence>
<organism evidence="1 2">
    <name type="scientific">Rhizobium leguminosarum</name>
    <dbReference type="NCBI Taxonomy" id="384"/>
    <lineage>
        <taxon>Bacteria</taxon>
        <taxon>Pseudomonadati</taxon>
        <taxon>Pseudomonadota</taxon>
        <taxon>Alphaproteobacteria</taxon>
        <taxon>Hyphomicrobiales</taxon>
        <taxon>Rhizobiaceae</taxon>
        <taxon>Rhizobium/Agrobacterium group</taxon>
        <taxon>Rhizobium</taxon>
    </lineage>
</organism>
<protein>
    <submittedName>
        <fullName evidence="1">Uncharacterized protein</fullName>
    </submittedName>
</protein>
<gene>
    <name evidence="1" type="ORF">GUK36_35635</name>
</gene>
<evidence type="ECO:0000313" key="1">
    <source>
        <dbReference type="EMBL" id="NEK54675.1"/>
    </source>
</evidence>
<reference evidence="1 2" key="1">
    <citation type="submission" date="2020-01" db="EMBL/GenBank/DDBJ databases">
        <title>Rhizobium genotypes associated with high levels of biological nitrogen fixation by grain legumes in a temperate-maritime cropping system.</title>
        <authorList>
            <person name="Maluk M."/>
            <person name="Francesc Ferrando Molina F."/>
            <person name="Lopez Del Egido L."/>
            <person name="Lafos M."/>
            <person name="Langarica-Fuentes A."/>
            <person name="Gebre Yohannes G."/>
            <person name="Young M.W."/>
            <person name="Martin P."/>
            <person name="Gantlett R."/>
            <person name="Kenicer G."/>
            <person name="Hawes C."/>
            <person name="Begg G.S."/>
            <person name="Quilliam R.S."/>
            <person name="Squire G.R."/>
            <person name="Poole P.S."/>
            <person name="Young P.W."/>
            <person name="Iannetta P.M."/>
            <person name="James E.K."/>
        </authorList>
    </citation>
    <scope>NUCLEOTIDE SEQUENCE [LARGE SCALE GENOMIC DNA]</scope>
    <source>
        <strain evidence="1 2">JHI944</strain>
    </source>
</reference>
<dbReference type="GeneID" id="303212350"/>
<name>A0A6P0D141_RHILE</name>
<dbReference type="EMBL" id="WXXP01000035">
    <property type="protein sequence ID" value="NEK54675.1"/>
    <property type="molecule type" value="Genomic_DNA"/>
</dbReference>
<comment type="caution">
    <text evidence="1">The sequence shown here is derived from an EMBL/GenBank/DDBJ whole genome shotgun (WGS) entry which is preliminary data.</text>
</comment>
<dbReference type="Proteomes" id="UP000471409">
    <property type="component" value="Unassembled WGS sequence"/>
</dbReference>
<proteinExistence type="predicted"/>
<dbReference type="RefSeq" id="WP_020048089.1">
    <property type="nucleotide sequence ID" value="NZ_JAAXBM010000026.1"/>
</dbReference>
<dbReference type="AlphaFoldDB" id="A0A6P0D141"/>
<evidence type="ECO:0000313" key="2">
    <source>
        <dbReference type="Proteomes" id="UP000471409"/>
    </source>
</evidence>